<keyword evidence="3 5" id="KW-1133">Transmembrane helix</keyword>
<dbReference type="RefSeq" id="WP_055257971.1">
    <property type="nucleotide sequence ID" value="NZ_CABIXL010000002.1"/>
</dbReference>
<dbReference type="Gene3D" id="1.20.1540.10">
    <property type="entry name" value="Rhomboid-like"/>
    <property type="match status" value="1"/>
</dbReference>
<keyword evidence="4 5" id="KW-0472">Membrane</keyword>
<evidence type="ECO:0000256" key="5">
    <source>
        <dbReference type="SAM" id="Phobius"/>
    </source>
</evidence>
<evidence type="ECO:0000256" key="3">
    <source>
        <dbReference type="ARBA" id="ARBA00022989"/>
    </source>
</evidence>
<feature type="transmembrane region" description="Helical" evidence="5">
    <location>
        <begin position="158"/>
        <end position="175"/>
    </location>
</feature>
<dbReference type="EMBL" id="CYZR01000002">
    <property type="protein sequence ID" value="CUN68867.1"/>
    <property type="molecule type" value="Genomic_DNA"/>
</dbReference>
<evidence type="ECO:0000313" key="7">
    <source>
        <dbReference type="Proteomes" id="UP000095488"/>
    </source>
</evidence>
<comment type="subcellular location">
    <subcellularLocation>
        <location evidence="1">Membrane</location>
        <topology evidence="1">Multi-pass membrane protein</topology>
    </subcellularLocation>
</comment>
<evidence type="ECO:0000256" key="4">
    <source>
        <dbReference type="ARBA" id="ARBA00023136"/>
    </source>
</evidence>
<keyword evidence="2 5" id="KW-0812">Transmembrane</keyword>
<feature type="transmembrane region" description="Helical" evidence="5">
    <location>
        <begin position="23"/>
        <end position="41"/>
    </location>
</feature>
<feature type="transmembrane region" description="Helical" evidence="5">
    <location>
        <begin position="181"/>
        <end position="199"/>
    </location>
</feature>
<accession>A0ABM9UQ73</accession>
<keyword evidence="7" id="KW-1185">Reference proteome</keyword>
<protein>
    <recommendedName>
        <fullName evidence="8">Peptidase S54 rhomboid domain-containing protein</fullName>
    </recommendedName>
</protein>
<proteinExistence type="predicted"/>
<feature type="transmembrane region" description="Helical" evidence="5">
    <location>
        <begin position="126"/>
        <end position="151"/>
    </location>
</feature>
<sequence>MLNRITWIDKLEKRFGKFCIKNLMYYITILTAFVYVLSIIDGSRIITKLYLIPQLVTQGEIWRLISFIIVPPSTGFIWMVFAIYLYYVIGSGLERAWGSFKFNVYYFLGMLVTIIVSFLTKMPAGAWYLNSSLFLAFAMVYPDVEFLLFFILPVKVKYLGYLNGILIVWEFVTASSMGERLLVIAPVISFLIFFGPYIFSKGKRNVKSKSRKRRHASHLKVVRPRHICSVCGITDEDDPKMEFRYCSKCKDHRCYCINHIRNHEHIE</sequence>
<reference evidence="6 7" key="1">
    <citation type="submission" date="2015-09" db="EMBL/GenBank/DDBJ databases">
        <authorList>
            <consortium name="Pathogen Informatics"/>
        </authorList>
    </citation>
    <scope>NUCLEOTIDE SEQUENCE [LARGE SCALE GENOMIC DNA]</scope>
    <source>
        <strain evidence="6 7">2789STDY5834858</strain>
    </source>
</reference>
<dbReference type="Proteomes" id="UP000095488">
    <property type="component" value="Unassembled WGS sequence"/>
</dbReference>
<dbReference type="SUPFAM" id="SSF144091">
    <property type="entry name" value="Rhomboid-like"/>
    <property type="match status" value="1"/>
</dbReference>
<evidence type="ECO:0000256" key="1">
    <source>
        <dbReference type="ARBA" id="ARBA00004141"/>
    </source>
</evidence>
<gene>
    <name evidence="6" type="ORF">ERS852473_00856</name>
</gene>
<dbReference type="InterPro" id="IPR035952">
    <property type="entry name" value="Rhomboid-like_sf"/>
</dbReference>
<evidence type="ECO:0000256" key="2">
    <source>
        <dbReference type="ARBA" id="ARBA00022692"/>
    </source>
</evidence>
<comment type="caution">
    <text evidence="6">The sequence shown here is derived from an EMBL/GenBank/DDBJ whole genome shotgun (WGS) entry which is preliminary data.</text>
</comment>
<name>A0ABM9UQ73_SARVE</name>
<evidence type="ECO:0000313" key="6">
    <source>
        <dbReference type="EMBL" id="CUN68867.1"/>
    </source>
</evidence>
<evidence type="ECO:0008006" key="8">
    <source>
        <dbReference type="Google" id="ProtNLM"/>
    </source>
</evidence>
<organism evidence="6 7">
    <name type="scientific">Sarcina ventriculi</name>
    <name type="common">Clostridium ventriculi</name>
    <dbReference type="NCBI Taxonomy" id="1267"/>
    <lineage>
        <taxon>Bacteria</taxon>
        <taxon>Bacillati</taxon>
        <taxon>Bacillota</taxon>
        <taxon>Clostridia</taxon>
        <taxon>Eubacteriales</taxon>
        <taxon>Clostridiaceae</taxon>
        <taxon>Sarcina</taxon>
    </lineage>
</organism>
<feature type="transmembrane region" description="Helical" evidence="5">
    <location>
        <begin position="61"/>
        <end position="90"/>
    </location>
</feature>
<feature type="transmembrane region" description="Helical" evidence="5">
    <location>
        <begin position="102"/>
        <end position="120"/>
    </location>
</feature>